<protein>
    <recommendedName>
        <fullName evidence="5">LTXXQ motif family protein</fullName>
    </recommendedName>
</protein>
<evidence type="ECO:0008006" key="5">
    <source>
        <dbReference type="Google" id="ProtNLM"/>
    </source>
</evidence>
<evidence type="ECO:0000256" key="1">
    <source>
        <dbReference type="SAM" id="MobiDB-lite"/>
    </source>
</evidence>
<keyword evidence="4" id="KW-1185">Reference proteome</keyword>
<name>A0A6N8IM79_9BURK</name>
<dbReference type="InterPro" id="IPR006311">
    <property type="entry name" value="TAT_signal"/>
</dbReference>
<comment type="caution">
    <text evidence="3">The sequence shown here is derived from an EMBL/GenBank/DDBJ whole genome shotgun (WGS) entry which is preliminary data.</text>
</comment>
<gene>
    <name evidence="3" type="ORF">GON04_00510</name>
</gene>
<dbReference type="InterPro" id="IPR012899">
    <property type="entry name" value="LTXXQ"/>
</dbReference>
<evidence type="ECO:0000313" key="3">
    <source>
        <dbReference type="EMBL" id="MVQ27911.1"/>
    </source>
</evidence>
<dbReference type="PROSITE" id="PS51318">
    <property type="entry name" value="TAT"/>
    <property type="match status" value="1"/>
</dbReference>
<keyword evidence="2" id="KW-0732">Signal</keyword>
<reference evidence="3 4" key="1">
    <citation type="submission" date="2019-12" db="EMBL/GenBank/DDBJ databases">
        <authorList>
            <person name="Huq M.A."/>
        </authorList>
    </citation>
    <scope>NUCLEOTIDE SEQUENCE [LARGE SCALE GENOMIC DNA]</scope>
    <source>
        <strain evidence="3 4">MAH-25</strain>
    </source>
</reference>
<feature type="chain" id="PRO_5026897046" description="LTXXQ motif family protein" evidence="2">
    <location>
        <begin position="25"/>
        <end position="154"/>
    </location>
</feature>
<dbReference type="GO" id="GO:0042597">
    <property type="term" value="C:periplasmic space"/>
    <property type="evidence" value="ECO:0007669"/>
    <property type="project" value="InterPro"/>
</dbReference>
<sequence>MQPSRRKHLFTGALLAAMAVAAQAQPAPGAAPAPNGRHDPARMAERVNKHLADLKQKLQLTPTQEPAWTSFSNAMQPAAGAPRPDRQALANLSTPDRLDQMRALRNQRNAEMDRRADATKAFYAQLSAEQKKTFDAETARLFQGRGGHGGRHHG</sequence>
<dbReference type="EMBL" id="WSEL01000002">
    <property type="protein sequence ID" value="MVQ27911.1"/>
    <property type="molecule type" value="Genomic_DNA"/>
</dbReference>
<evidence type="ECO:0000256" key="2">
    <source>
        <dbReference type="SAM" id="SignalP"/>
    </source>
</evidence>
<dbReference type="Proteomes" id="UP000469385">
    <property type="component" value="Unassembled WGS sequence"/>
</dbReference>
<feature type="region of interest" description="Disordered" evidence="1">
    <location>
        <begin position="74"/>
        <end position="93"/>
    </location>
</feature>
<dbReference type="RefSeq" id="WP_157396051.1">
    <property type="nucleotide sequence ID" value="NZ_WSEL01000002.1"/>
</dbReference>
<evidence type="ECO:0000313" key="4">
    <source>
        <dbReference type="Proteomes" id="UP000469385"/>
    </source>
</evidence>
<dbReference type="Pfam" id="PF07813">
    <property type="entry name" value="LTXXQ"/>
    <property type="match status" value="1"/>
</dbReference>
<organism evidence="3 4">
    <name type="scientific">Ramlibacter pinisoli</name>
    <dbReference type="NCBI Taxonomy" id="2682844"/>
    <lineage>
        <taxon>Bacteria</taxon>
        <taxon>Pseudomonadati</taxon>
        <taxon>Pseudomonadota</taxon>
        <taxon>Betaproteobacteria</taxon>
        <taxon>Burkholderiales</taxon>
        <taxon>Comamonadaceae</taxon>
        <taxon>Ramlibacter</taxon>
    </lineage>
</organism>
<accession>A0A6N8IM79</accession>
<proteinExistence type="predicted"/>
<feature type="signal peptide" evidence="2">
    <location>
        <begin position="1"/>
        <end position="24"/>
    </location>
</feature>
<dbReference type="AlphaFoldDB" id="A0A6N8IM79"/>